<sequence length="119" mass="13229">MRRRILQWIIFIMLYFSSEGEAAGNGLGLEPLMKGRLLKSVVKDHGTTIKDFHEAIQLKVVQREKEVIVDEKKKGGKGSTGGGDLLRPRARKGGANSLHPTTPLRFALLGLLLPTLFFF</sequence>
<evidence type="ECO:0000313" key="3">
    <source>
        <dbReference type="EMBL" id="KAK8602558.1"/>
    </source>
</evidence>
<evidence type="ECO:0000256" key="2">
    <source>
        <dbReference type="SAM" id="SignalP"/>
    </source>
</evidence>
<feature type="chain" id="PRO_5046892644" evidence="2">
    <location>
        <begin position="23"/>
        <end position="119"/>
    </location>
</feature>
<keyword evidence="2" id="KW-0732">Signal</keyword>
<gene>
    <name evidence="3" type="ORF">V6N12_052364</name>
</gene>
<evidence type="ECO:0000313" key="4">
    <source>
        <dbReference type="Proteomes" id="UP001472677"/>
    </source>
</evidence>
<evidence type="ECO:0000256" key="1">
    <source>
        <dbReference type="SAM" id="MobiDB-lite"/>
    </source>
</evidence>
<proteinExistence type="predicted"/>
<feature type="region of interest" description="Disordered" evidence="1">
    <location>
        <begin position="71"/>
        <end position="97"/>
    </location>
</feature>
<name>A0ABR2GHZ9_9ROSI</name>
<dbReference type="EMBL" id="JBBPBM010000001">
    <property type="protein sequence ID" value="KAK8602558.1"/>
    <property type="molecule type" value="Genomic_DNA"/>
</dbReference>
<comment type="caution">
    <text evidence="3">The sequence shown here is derived from an EMBL/GenBank/DDBJ whole genome shotgun (WGS) entry which is preliminary data.</text>
</comment>
<protein>
    <submittedName>
        <fullName evidence="3">Uncharacterized protein</fullName>
    </submittedName>
</protein>
<dbReference type="Proteomes" id="UP001472677">
    <property type="component" value="Unassembled WGS sequence"/>
</dbReference>
<feature type="signal peptide" evidence="2">
    <location>
        <begin position="1"/>
        <end position="22"/>
    </location>
</feature>
<organism evidence="3 4">
    <name type="scientific">Hibiscus sabdariffa</name>
    <name type="common">roselle</name>
    <dbReference type="NCBI Taxonomy" id="183260"/>
    <lineage>
        <taxon>Eukaryota</taxon>
        <taxon>Viridiplantae</taxon>
        <taxon>Streptophyta</taxon>
        <taxon>Embryophyta</taxon>
        <taxon>Tracheophyta</taxon>
        <taxon>Spermatophyta</taxon>
        <taxon>Magnoliopsida</taxon>
        <taxon>eudicotyledons</taxon>
        <taxon>Gunneridae</taxon>
        <taxon>Pentapetalae</taxon>
        <taxon>rosids</taxon>
        <taxon>malvids</taxon>
        <taxon>Malvales</taxon>
        <taxon>Malvaceae</taxon>
        <taxon>Malvoideae</taxon>
        <taxon>Hibiscus</taxon>
    </lineage>
</organism>
<reference evidence="3 4" key="1">
    <citation type="journal article" date="2024" name="G3 (Bethesda)">
        <title>Genome assembly of Hibiscus sabdariffa L. provides insights into metabolisms of medicinal natural products.</title>
        <authorList>
            <person name="Kim T."/>
        </authorList>
    </citation>
    <scope>NUCLEOTIDE SEQUENCE [LARGE SCALE GENOMIC DNA]</scope>
    <source>
        <strain evidence="3">TK-2024</strain>
        <tissue evidence="3">Old leaves</tissue>
    </source>
</reference>
<keyword evidence="4" id="KW-1185">Reference proteome</keyword>
<accession>A0ABR2GHZ9</accession>